<feature type="compositionally biased region" description="Polar residues" evidence="1">
    <location>
        <begin position="63"/>
        <end position="74"/>
    </location>
</feature>
<organism evidence="2 3">
    <name type="scientific">Acorus calamus</name>
    <name type="common">Sweet flag</name>
    <dbReference type="NCBI Taxonomy" id="4465"/>
    <lineage>
        <taxon>Eukaryota</taxon>
        <taxon>Viridiplantae</taxon>
        <taxon>Streptophyta</taxon>
        <taxon>Embryophyta</taxon>
        <taxon>Tracheophyta</taxon>
        <taxon>Spermatophyta</taxon>
        <taxon>Magnoliopsida</taxon>
        <taxon>Liliopsida</taxon>
        <taxon>Acoraceae</taxon>
        <taxon>Acorus</taxon>
    </lineage>
</organism>
<name>A0AAV9CCH3_ACOCL</name>
<sequence length="126" mass="13801">MKIRNVPKAWKSPLHGTIRFLDFILKEDMVTEEGVQPASSYVHGDSSTITLSSPPSPVSASSGTDSYTGQSGVQSRGRPVFAMSDPSDTLERRQDQVVLQRNEGVNDLPRTLASQAQDFRRVVEPA</sequence>
<reference evidence="2" key="2">
    <citation type="submission" date="2023-06" db="EMBL/GenBank/DDBJ databases">
        <authorList>
            <person name="Ma L."/>
            <person name="Liu K.-W."/>
            <person name="Li Z."/>
            <person name="Hsiao Y.-Y."/>
            <person name="Qi Y."/>
            <person name="Fu T."/>
            <person name="Tang G."/>
            <person name="Zhang D."/>
            <person name="Sun W.-H."/>
            <person name="Liu D.-K."/>
            <person name="Li Y."/>
            <person name="Chen G.-Z."/>
            <person name="Liu X.-D."/>
            <person name="Liao X.-Y."/>
            <person name="Jiang Y.-T."/>
            <person name="Yu X."/>
            <person name="Hao Y."/>
            <person name="Huang J."/>
            <person name="Zhao X.-W."/>
            <person name="Ke S."/>
            <person name="Chen Y.-Y."/>
            <person name="Wu W.-L."/>
            <person name="Hsu J.-L."/>
            <person name="Lin Y.-F."/>
            <person name="Huang M.-D."/>
            <person name="Li C.-Y."/>
            <person name="Huang L."/>
            <person name="Wang Z.-W."/>
            <person name="Zhao X."/>
            <person name="Zhong W.-Y."/>
            <person name="Peng D.-H."/>
            <person name="Ahmad S."/>
            <person name="Lan S."/>
            <person name="Zhang J.-S."/>
            <person name="Tsai W.-C."/>
            <person name="Van De Peer Y."/>
            <person name="Liu Z.-J."/>
        </authorList>
    </citation>
    <scope>NUCLEOTIDE SEQUENCE</scope>
    <source>
        <strain evidence="2">CP</strain>
        <tissue evidence="2">Leaves</tissue>
    </source>
</reference>
<gene>
    <name evidence="2" type="ORF">QJS10_CPB20g00748</name>
</gene>
<dbReference type="EMBL" id="JAUJYO010000020">
    <property type="protein sequence ID" value="KAK1286355.1"/>
    <property type="molecule type" value="Genomic_DNA"/>
</dbReference>
<protein>
    <submittedName>
        <fullName evidence="2">Uncharacterized protein</fullName>
    </submittedName>
</protein>
<evidence type="ECO:0000313" key="3">
    <source>
        <dbReference type="Proteomes" id="UP001180020"/>
    </source>
</evidence>
<proteinExistence type="predicted"/>
<evidence type="ECO:0000313" key="2">
    <source>
        <dbReference type="EMBL" id="KAK1286355.1"/>
    </source>
</evidence>
<evidence type="ECO:0000256" key="1">
    <source>
        <dbReference type="SAM" id="MobiDB-lite"/>
    </source>
</evidence>
<dbReference type="AlphaFoldDB" id="A0AAV9CCH3"/>
<feature type="region of interest" description="Disordered" evidence="1">
    <location>
        <begin position="34"/>
        <end position="92"/>
    </location>
</feature>
<dbReference type="Proteomes" id="UP001180020">
    <property type="component" value="Unassembled WGS sequence"/>
</dbReference>
<accession>A0AAV9CCH3</accession>
<keyword evidence="3" id="KW-1185">Reference proteome</keyword>
<reference evidence="2" key="1">
    <citation type="journal article" date="2023" name="Nat. Commun.">
        <title>Diploid and tetraploid genomes of Acorus and the evolution of monocots.</title>
        <authorList>
            <person name="Ma L."/>
            <person name="Liu K.W."/>
            <person name="Li Z."/>
            <person name="Hsiao Y.Y."/>
            <person name="Qi Y."/>
            <person name="Fu T."/>
            <person name="Tang G.D."/>
            <person name="Zhang D."/>
            <person name="Sun W.H."/>
            <person name="Liu D.K."/>
            <person name="Li Y."/>
            <person name="Chen G.Z."/>
            <person name="Liu X.D."/>
            <person name="Liao X.Y."/>
            <person name="Jiang Y.T."/>
            <person name="Yu X."/>
            <person name="Hao Y."/>
            <person name="Huang J."/>
            <person name="Zhao X.W."/>
            <person name="Ke S."/>
            <person name="Chen Y.Y."/>
            <person name="Wu W.L."/>
            <person name="Hsu J.L."/>
            <person name="Lin Y.F."/>
            <person name="Huang M.D."/>
            <person name="Li C.Y."/>
            <person name="Huang L."/>
            <person name="Wang Z.W."/>
            <person name="Zhao X."/>
            <person name="Zhong W.Y."/>
            <person name="Peng D.H."/>
            <person name="Ahmad S."/>
            <person name="Lan S."/>
            <person name="Zhang J.S."/>
            <person name="Tsai W.C."/>
            <person name="Van de Peer Y."/>
            <person name="Liu Z.J."/>
        </authorList>
    </citation>
    <scope>NUCLEOTIDE SEQUENCE</scope>
    <source>
        <strain evidence="2">CP</strain>
    </source>
</reference>
<comment type="caution">
    <text evidence="2">The sequence shown here is derived from an EMBL/GenBank/DDBJ whole genome shotgun (WGS) entry which is preliminary data.</text>
</comment>
<feature type="compositionally biased region" description="Low complexity" evidence="1">
    <location>
        <begin position="46"/>
        <end position="62"/>
    </location>
</feature>